<keyword evidence="2" id="KW-0548">Nucleotidyltransferase</keyword>
<protein>
    <recommendedName>
        <fullName evidence="9">Reverse transcriptase domain-containing protein</fullName>
    </recommendedName>
</protein>
<keyword evidence="3" id="KW-0540">Nuclease</keyword>
<keyword evidence="7" id="KW-0511">Multifunctional enzyme</keyword>
<dbReference type="EMBL" id="BFEA01000345">
    <property type="protein sequence ID" value="GBG80421.1"/>
    <property type="molecule type" value="Genomic_DNA"/>
</dbReference>
<dbReference type="GO" id="GO:0016787">
    <property type="term" value="F:hydrolase activity"/>
    <property type="evidence" value="ECO:0007669"/>
    <property type="project" value="UniProtKB-KW"/>
</dbReference>
<dbReference type="Proteomes" id="UP000265515">
    <property type="component" value="Unassembled WGS sequence"/>
</dbReference>
<evidence type="ECO:0000256" key="5">
    <source>
        <dbReference type="ARBA" id="ARBA00022801"/>
    </source>
</evidence>
<reference evidence="10 11" key="1">
    <citation type="journal article" date="2018" name="Cell">
        <title>The Chara Genome: Secondary Complexity and Implications for Plant Terrestrialization.</title>
        <authorList>
            <person name="Nishiyama T."/>
            <person name="Sakayama H."/>
            <person name="Vries J.D."/>
            <person name="Buschmann H."/>
            <person name="Saint-Marcoux D."/>
            <person name="Ullrich K.K."/>
            <person name="Haas F.B."/>
            <person name="Vanderstraeten L."/>
            <person name="Becker D."/>
            <person name="Lang D."/>
            <person name="Vosolsobe S."/>
            <person name="Rombauts S."/>
            <person name="Wilhelmsson P.K.I."/>
            <person name="Janitza P."/>
            <person name="Kern R."/>
            <person name="Heyl A."/>
            <person name="Rumpler F."/>
            <person name="Villalobos L.I.A.C."/>
            <person name="Clay J.M."/>
            <person name="Skokan R."/>
            <person name="Toyoda A."/>
            <person name="Suzuki Y."/>
            <person name="Kagoshima H."/>
            <person name="Schijlen E."/>
            <person name="Tajeshwar N."/>
            <person name="Catarino B."/>
            <person name="Hetherington A.J."/>
            <person name="Saltykova A."/>
            <person name="Bonnot C."/>
            <person name="Breuninger H."/>
            <person name="Symeonidi A."/>
            <person name="Radhakrishnan G.V."/>
            <person name="Van Nieuwerburgh F."/>
            <person name="Deforce D."/>
            <person name="Chang C."/>
            <person name="Karol K.G."/>
            <person name="Hedrich R."/>
            <person name="Ulvskov P."/>
            <person name="Glockner G."/>
            <person name="Delwiche C.F."/>
            <person name="Petrasek J."/>
            <person name="Van de Peer Y."/>
            <person name="Friml J."/>
            <person name="Beilby M."/>
            <person name="Dolan L."/>
            <person name="Kohara Y."/>
            <person name="Sugano S."/>
            <person name="Fujiyama A."/>
            <person name="Delaux P.-M."/>
            <person name="Quint M."/>
            <person name="TheiBen G."/>
            <person name="Hagemann M."/>
            <person name="Harholt J."/>
            <person name="Dunand C."/>
            <person name="Zachgo S."/>
            <person name="Langdale J."/>
            <person name="Maumus F."/>
            <person name="Straeten D.V.D."/>
            <person name="Gould S.B."/>
            <person name="Rensing S.A."/>
        </authorList>
    </citation>
    <scope>NUCLEOTIDE SEQUENCE [LARGE SCALE GENOMIC DNA]</scope>
    <source>
        <strain evidence="10 11">S276</strain>
    </source>
</reference>
<dbReference type="Gene3D" id="3.30.70.270">
    <property type="match status" value="2"/>
</dbReference>
<organism evidence="10 11">
    <name type="scientific">Chara braunii</name>
    <name type="common">Braun's stonewort</name>
    <dbReference type="NCBI Taxonomy" id="69332"/>
    <lineage>
        <taxon>Eukaryota</taxon>
        <taxon>Viridiplantae</taxon>
        <taxon>Streptophyta</taxon>
        <taxon>Charophyceae</taxon>
        <taxon>Charales</taxon>
        <taxon>Characeae</taxon>
        <taxon>Chara</taxon>
    </lineage>
</organism>
<dbReference type="Gramene" id="GBG80421">
    <property type="protein sequence ID" value="GBG80421"/>
    <property type="gene ID" value="CBR_g30886"/>
</dbReference>
<feature type="domain" description="Reverse transcriptase" evidence="9">
    <location>
        <begin position="17"/>
        <end position="209"/>
    </location>
</feature>
<dbReference type="Gene3D" id="3.10.10.10">
    <property type="entry name" value="HIV Type 1 Reverse Transcriptase, subunit A, domain 1"/>
    <property type="match status" value="2"/>
</dbReference>
<dbReference type="PANTHER" id="PTHR37984">
    <property type="entry name" value="PROTEIN CBG26694"/>
    <property type="match status" value="1"/>
</dbReference>
<dbReference type="PANTHER" id="PTHR37984:SF5">
    <property type="entry name" value="PROTEIN NYNRIN-LIKE"/>
    <property type="match status" value="1"/>
</dbReference>
<dbReference type="Pfam" id="PF23090">
    <property type="entry name" value="MBTPS1_4th"/>
    <property type="match status" value="1"/>
</dbReference>
<keyword evidence="4" id="KW-0255">Endonuclease</keyword>
<keyword evidence="6" id="KW-0695">RNA-directed DNA polymerase</keyword>
<feature type="region of interest" description="Disordered" evidence="8">
    <location>
        <begin position="831"/>
        <end position="900"/>
    </location>
</feature>
<dbReference type="InterPro" id="IPR043502">
    <property type="entry name" value="DNA/RNA_pol_sf"/>
</dbReference>
<evidence type="ECO:0000313" key="10">
    <source>
        <dbReference type="EMBL" id="GBG80421.1"/>
    </source>
</evidence>
<evidence type="ECO:0000256" key="4">
    <source>
        <dbReference type="ARBA" id="ARBA00022759"/>
    </source>
</evidence>
<dbReference type="OrthoDB" id="10250638at2759"/>
<dbReference type="PROSITE" id="PS50878">
    <property type="entry name" value="RT_POL"/>
    <property type="match status" value="1"/>
</dbReference>
<dbReference type="Pfam" id="PF17919">
    <property type="entry name" value="RT_RNaseH_2"/>
    <property type="match status" value="1"/>
</dbReference>
<evidence type="ECO:0000256" key="3">
    <source>
        <dbReference type="ARBA" id="ARBA00022722"/>
    </source>
</evidence>
<feature type="compositionally biased region" description="Gly residues" evidence="8">
    <location>
        <begin position="833"/>
        <end position="865"/>
    </location>
</feature>
<evidence type="ECO:0000256" key="1">
    <source>
        <dbReference type="ARBA" id="ARBA00022679"/>
    </source>
</evidence>
<evidence type="ECO:0000313" key="11">
    <source>
        <dbReference type="Proteomes" id="UP000265515"/>
    </source>
</evidence>
<accession>A0A388LDN8</accession>
<gene>
    <name evidence="10" type="ORF">CBR_g30886</name>
</gene>
<keyword evidence="11" id="KW-1185">Reference proteome</keyword>
<dbReference type="GO" id="GO:0004519">
    <property type="term" value="F:endonuclease activity"/>
    <property type="evidence" value="ECO:0007669"/>
    <property type="project" value="UniProtKB-KW"/>
</dbReference>
<dbReference type="FunFam" id="3.30.70.270:FF:000020">
    <property type="entry name" value="Transposon Tf2-6 polyprotein-like Protein"/>
    <property type="match status" value="1"/>
</dbReference>
<dbReference type="GO" id="GO:0003964">
    <property type="term" value="F:RNA-directed DNA polymerase activity"/>
    <property type="evidence" value="ECO:0007669"/>
    <property type="project" value="UniProtKB-KW"/>
</dbReference>
<sequence length="1265" mass="143074">MREEELSVLRAQLDDLLEKGWIRPSSSPYGAHVIFVRKKNKDLRLCIDYRKLNAQTVKKAGPLSRIVDLLEWLGGDKFFSKLDVKSGYHQLEILQEDRYKTAFKTRYGHFEWLVMPFGLTNAPATFQAAMTTEFRHMLDRLVLIHLDDILVYSRSLNERVEHLCTELEYLGHYVTPQGIRPLADKFEAIRVWLEPTNTTDVRSFMGLAGYYQRFITGYSRIAAPMTRLQSPKMPFVFDDDAHRSFQALKTVMLMAPVLSIYDPTMPSRVTTDTSGYGIGTILEQHDGDDWHPVEYFSHKVPPINSLDDARKELLAFVMALKRWRHFLLGRRRFTWVTDNNPLTYYKTRDTEGKKSRLVQYMSKKMPSKKLAKSTYERELYALCKALVHWRHYLLGRFFYLRTDHQILKWIKTRPVLSDAVKRWIQVTDQYDFKLDYVKGEYNKLANALSRRADYEFGLSDDLTRSLGEAYKEDPITMDIINKLQAKDKATTDEFVMVDGLLFLEKAGFKSWWTPATGGANVPALNDLLKPYGIAFGDTVLNGREEQYELSRSQDMVVRSMRMGFRDFARELVGAVGAEVNHRLEKAERFCVGAIEGVKATTPKEEEARPRREPVKVKFPDSYNQHVLIAIHALRDEAASFARSLVRSANCNDDAVAYSSFTPLVDFMKLLRERFADVARSVKASDRLHTIHSRQWKSVRALKGVMDEWVAVPDHGVTETQLVNLFYRAMPESLRGHFFAKSQDPSMTYDALSREVVAFEAKSVSVSTFWHKDLDKGKKWKGRTISGQVKTKDSLVLTLDEGSVNEIPYDQIEWGLEDEDSGVSQGRTYVAVAAGGGPQGGGRGQGQGGRASGGRFQGDQGVGGRGGNRRVGGRGQGPPQNRPGNRSRYRRGGWHPGLPQDNRTMVVEDYVEGVQTYFRLEKDGKVEKVLHSLTLLVEDSLIVLGMDWVEAAGATLHIKEHECRLPSPSGEAKIARLFHVSGVENPLAHCCLSAPAFAKLVKKEQLEEQVFVAYVRPVTERKEEKPIDPAIAKLLEEFKDLAEPPIGVVPRPIQHRIEIEPGSRTPKGAVYRMSPRELEELHKQLDELLEKGWIRPSSSPFGAHVLFVPKKEGDLRMCIDYRGLNAITVKNVERSGLWDRFGGGGRIMREGGVVCTVEVGVVCTVEEGVVCAVVTTVMEEMVPSSMVMRSHMDDMLAFMSSREAVTEVRMVLSAWRMAERSRVAVFAGGCSAARLWAMLSTESVRMSDMLMEDVATSGQEGVEDVA</sequence>
<comment type="caution">
    <text evidence="10">The sequence shown here is derived from an EMBL/GenBank/DDBJ whole genome shotgun (WGS) entry which is preliminary data.</text>
</comment>
<dbReference type="InterPro" id="IPR050951">
    <property type="entry name" value="Retrovirus_Pol_polyprotein"/>
</dbReference>
<dbReference type="AlphaFoldDB" id="A0A388LDN8"/>
<dbReference type="Pfam" id="PF00078">
    <property type="entry name" value="RVT_1"/>
    <property type="match status" value="1"/>
</dbReference>
<dbReference type="Pfam" id="PF17917">
    <property type="entry name" value="RT_RNaseH"/>
    <property type="match status" value="1"/>
</dbReference>
<evidence type="ECO:0000259" key="9">
    <source>
        <dbReference type="PROSITE" id="PS50878"/>
    </source>
</evidence>
<evidence type="ECO:0000256" key="8">
    <source>
        <dbReference type="SAM" id="MobiDB-lite"/>
    </source>
</evidence>
<evidence type="ECO:0000256" key="2">
    <source>
        <dbReference type="ARBA" id="ARBA00022695"/>
    </source>
</evidence>
<evidence type="ECO:0000256" key="6">
    <source>
        <dbReference type="ARBA" id="ARBA00022918"/>
    </source>
</evidence>
<name>A0A388LDN8_CHABU</name>
<proteinExistence type="predicted"/>
<keyword evidence="1" id="KW-0808">Transferase</keyword>
<dbReference type="InterPro" id="IPR043128">
    <property type="entry name" value="Rev_trsase/Diguanyl_cyclase"/>
</dbReference>
<dbReference type="InterPro" id="IPR041577">
    <property type="entry name" value="RT_RNaseH_2"/>
</dbReference>
<dbReference type="InterPro" id="IPR057032">
    <property type="entry name" value="MBTPS1_4th"/>
</dbReference>
<dbReference type="InterPro" id="IPR000477">
    <property type="entry name" value="RT_dom"/>
</dbReference>
<dbReference type="CDD" id="cd09274">
    <property type="entry name" value="RNase_HI_RT_Ty3"/>
    <property type="match status" value="1"/>
</dbReference>
<dbReference type="CDD" id="cd01647">
    <property type="entry name" value="RT_LTR"/>
    <property type="match status" value="1"/>
</dbReference>
<keyword evidence="5" id="KW-0378">Hydrolase</keyword>
<dbReference type="InterPro" id="IPR041373">
    <property type="entry name" value="RT_RNaseH"/>
</dbReference>
<dbReference type="SUPFAM" id="SSF56672">
    <property type="entry name" value="DNA/RNA polymerases"/>
    <property type="match status" value="3"/>
</dbReference>
<evidence type="ECO:0000256" key="7">
    <source>
        <dbReference type="ARBA" id="ARBA00023268"/>
    </source>
</evidence>